<keyword evidence="3" id="KW-1185">Reference proteome</keyword>
<feature type="non-terminal residue" evidence="2">
    <location>
        <position position="1"/>
    </location>
</feature>
<reference evidence="2 3" key="1">
    <citation type="submission" date="2017-03" db="EMBL/GenBank/DDBJ databases">
        <title>Genome of the blue death feigning beetle - Asbolus verrucosus.</title>
        <authorList>
            <person name="Rider S.D."/>
        </authorList>
    </citation>
    <scope>NUCLEOTIDE SEQUENCE [LARGE SCALE GENOMIC DNA]</scope>
    <source>
        <strain evidence="2">Butters</strain>
        <tissue evidence="2">Head and leg muscle</tissue>
    </source>
</reference>
<dbReference type="Proteomes" id="UP000292052">
    <property type="component" value="Unassembled WGS sequence"/>
</dbReference>
<name>A0A482VBK7_ASBVE</name>
<dbReference type="SUPFAM" id="SSF52087">
    <property type="entry name" value="CRAL/TRIO domain"/>
    <property type="match status" value="1"/>
</dbReference>
<accession>A0A482VBK7</accession>
<dbReference type="PANTHER" id="PTHR10174:SF222">
    <property type="entry name" value="GH10083P-RELATED"/>
    <property type="match status" value="1"/>
</dbReference>
<comment type="caution">
    <text evidence="2">The sequence shown here is derived from an EMBL/GenBank/DDBJ whole genome shotgun (WGS) entry which is preliminary data.</text>
</comment>
<evidence type="ECO:0000259" key="1">
    <source>
        <dbReference type="PROSITE" id="PS50191"/>
    </source>
</evidence>
<dbReference type="Pfam" id="PF00650">
    <property type="entry name" value="CRAL_TRIO"/>
    <property type="match status" value="1"/>
</dbReference>
<dbReference type="Gene3D" id="3.40.525.10">
    <property type="entry name" value="CRAL-TRIO lipid binding domain"/>
    <property type="match status" value="1"/>
</dbReference>
<dbReference type="InterPro" id="IPR036865">
    <property type="entry name" value="CRAL-TRIO_dom_sf"/>
</dbReference>
<feature type="domain" description="CRAL-TRIO" evidence="1">
    <location>
        <begin position="1"/>
        <end position="68"/>
    </location>
</feature>
<dbReference type="PANTHER" id="PTHR10174">
    <property type="entry name" value="ALPHA-TOCOPHEROL TRANSFER PROTEIN-RELATED"/>
    <property type="match status" value="1"/>
</dbReference>
<evidence type="ECO:0000313" key="3">
    <source>
        <dbReference type="Proteomes" id="UP000292052"/>
    </source>
</evidence>
<organism evidence="2 3">
    <name type="scientific">Asbolus verrucosus</name>
    <name type="common">Desert ironclad beetle</name>
    <dbReference type="NCBI Taxonomy" id="1661398"/>
    <lineage>
        <taxon>Eukaryota</taxon>
        <taxon>Metazoa</taxon>
        <taxon>Ecdysozoa</taxon>
        <taxon>Arthropoda</taxon>
        <taxon>Hexapoda</taxon>
        <taxon>Insecta</taxon>
        <taxon>Pterygota</taxon>
        <taxon>Neoptera</taxon>
        <taxon>Endopterygota</taxon>
        <taxon>Coleoptera</taxon>
        <taxon>Polyphaga</taxon>
        <taxon>Cucujiformia</taxon>
        <taxon>Tenebrionidae</taxon>
        <taxon>Pimeliinae</taxon>
        <taxon>Asbolus</taxon>
    </lineage>
</organism>
<gene>
    <name evidence="2" type="ORF">BDFB_013668</name>
</gene>
<dbReference type="GO" id="GO:1902936">
    <property type="term" value="F:phosphatidylinositol bisphosphate binding"/>
    <property type="evidence" value="ECO:0007669"/>
    <property type="project" value="TreeGrafter"/>
</dbReference>
<dbReference type="PROSITE" id="PS50191">
    <property type="entry name" value="CRAL_TRIO"/>
    <property type="match status" value="1"/>
</dbReference>
<proteinExistence type="predicted"/>
<protein>
    <submittedName>
        <fullName evidence="2">CRAL TRIO domain containing protein</fullName>
    </submittedName>
</protein>
<dbReference type="InterPro" id="IPR001251">
    <property type="entry name" value="CRAL-TRIO_dom"/>
</dbReference>
<evidence type="ECO:0000313" key="2">
    <source>
        <dbReference type="EMBL" id="RZB40419.1"/>
    </source>
</evidence>
<dbReference type="EMBL" id="QDEB01118940">
    <property type="protein sequence ID" value="RZB40419.1"/>
    <property type="molecule type" value="Genomic_DNA"/>
</dbReference>
<dbReference type="AlphaFoldDB" id="A0A482VBK7"/>
<sequence length="120" mass="14250">KVYSIPMKGIYIINSHPFVHKILSIVKAFVEPKLFQRIHVCEDTRLLNENFSKKMLPKDYGGEEKSCEELRELMKAKLVEYKNRFDQLDRIRVDESLRPEKLENDEILGFYGNFKKLNVD</sequence>
<dbReference type="GO" id="GO:0016020">
    <property type="term" value="C:membrane"/>
    <property type="evidence" value="ECO:0007669"/>
    <property type="project" value="TreeGrafter"/>
</dbReference>
<dbReference type="Gene3D" id="1.20.5.1200">
    <property type="entry name" value="Alpha-tocopherol transfer"/>
    <property type="match status" value="1"/>
</dbReference>
<dbReference type="OrthoDB" id="6741390at2759"/>